<dbReference type="Proteomes" id="UP000281028">
    <property type="component" value="Unassembled WGS sequence"/>
</dbReference>
<evidence type="ECO:0000313" key="2">
    <source>
        <dbReference type="Proteomes" id="UP000281028"/>
    </source>
</evidence>
<dbReference type="Gene3D" id="3.40.1260.10">
    <property type="entry name" value="DsrEFH-like"/>
    <property type="match status" value="1"/>
</dbReference>
<accession>A0A9Q5CY16</accession>
<dbReference type="InterPro" id="IPR003787">
    <property type="entry name" value="Sulphur_relay_DsrE/F-like"/>
</dbReference>
<dbReference type="Pfam" id="PF02635">
    <property type="entry name" value="DsrE"/>
    <property type="match status" value="1"/>
</dbReference>
<dbReference type="RefSeq" id="WP_158631691.1">
    <property type="nucleotide sequence ID" value="NZ_JAABOK010000001.1"/>
</dbReference>
<dbReference type="InterPro" id="IPR027396">
    <property type="entry name" value="DsrEFH-like"/>
</dbReference>
<gene>
    <name evidence="1" type="ORF">ECE50_009395</name>
</gene>
<reference evidence="1" key="1">
    <citation type="submission" date="2020-05" db="EMBL/GenBank/DDBJ databases">
        <title>Chitinophaga laudate sp. nov., isolated from a tropical peat swamp.</title>
        <authorList>
            <person name="Goh C.B.S."/>
            <person name="Lee M.S."/>
            <person name="Parimannan S."/>
            <person name="Pasbakhsh P."/>
            <person name="Yule C.M."/>
            <person name="Rajandas H."/>
            <person name="Loke S."/>
            <person name="Croft L."/>
            <person name="Tan J.B.L."/>
        </authorList>
    </citation>
    <scope>NUCLEOTIDE SEQUENCE</scope>
    <source>
        <strain evidence="1">Mgbs1</strain>
    </source>
</reference>
<dbReference type="PANTHER" id="PTHR37691">
    <property type="entry name" value="BLR3518 PROTEIN"/>
    <property type="match status" value="1"/>
</dbReference>
<dbReference type="PANTHER" id="PTHR37691:SF1">
    <property type="entry name" value="BLR3518 PROTEIN"/>
    <property type="match status" value="1"/>
</dbReference>
<evidence type="ECO:0000313" key="1">
    <source>
        <dbReference type="EMBL" id="NSL87043.1"/>
    </source>
</evidence>
<comment type="caution">
    <text evidence="1">The sequence shown here is derived from an EMBL/GenBank/DDBJ whole genome shotgun (WGS) entry which is preliminary data.</text>
</comment>
<keyword evidence="2" id="KW-1185">Reference proteome</keyword>
<name>A0A9Q5CY16_9BACT</name>
<dbReference type="EMBL" id="RIAR02000001">
    <property type="protein sequence ID" value="NSL87043.1"/>
    <property type="molecule type" value="Genomic_DNA"/>
</dbReference>
<protein>
    <recommendedName>
        <fullName evidence="3">DsrE/DsrF-like family protein</fullName>
    </recommendedName>
</protein>
<dbReference type="AlphaFoldDB" id="A0A9Q5CY16"/>
<sequence length="115" mass="12807">MQVVFQITSAAPEAQKALLGQLGNLLQYFRDKQSRIAVEVVVHGEAFNLLFSRDNPFAAKVEALHEKSVSWLICQNTIRANQLEMSQLLPFAEVVPAAVGHLVERQAAGWAYIRC</sequence>
<organism evidence="1 2">
    <name type="scientific">Chitinophaga solisilvae</name>
    <dbReference type="NCBI Taxonomy" id="1233460"/>
    <lineage>
        <taxon>Bacteria</taxon>
        <taxon>Pseudomonadati</taxon>
        <taxon>Bacteroidota</taxon>
        <taxon>Chitinophagia</taxon>
        <taxon>Chitinophagales</taxon>
        <taxon>Chitinophagaceae</taxon>
        <taxon>Chitinophaga</taxon>
    </lineage>
</organism>
<dbReference type="SUPFAM" id="SSF75169">
    <property type="entry name" value="DsrEFH-like"/>
    <property type="match status" value="1"/>
</dbReference>
<evidence type="ECO:0008006" key="3">
    <source>
        <dbReference type="Google" id="ProtNLM"/>
    </source>
</evidence>
<proteinExistence type="predicted"/>
<dbReference type="OrthoDB" id="678766at2"/>